<keyword evidence="16" id="KW-1185">Reference proteome</keyword>
<comment type="subunit">
    <text evidence="3 12">Oligomeric complex that consists of at least the alpha, beta, beta', gamma, delta, epsilon and zeta subunits.</text>
</comment>
<dbReference type="GO" id="GO:0006890">
    <property type="term" value="P:retrograde vesicle-mediated transport, Golgi to endoplasmic reticulum"/>
    <property type="evidence" value="ECO:0007669"/>
    <property type="project" value="UniProtKB-UniRule"/>
</dbReference>
<keyword evidence="6 12" id="KW-0931">ER-Golgi transport</keyword>
<name>A0AAV0N150_9ROSI</name>
<comment type="function">
    <text evidence="11">The coatomer is a cytosolic protein complex that binds to dilysine motifs and reversibly associates with Golgi non-clathrin-coated vesicles, which further mediate biosynthetic protein transport from the ER, via the Golgi up to the trans Golgi network. Coatomer complex is required for budding from Golgi membranes, and is essential for the retrograde Golgi-to-ER transport of dilysine-tagged proteins. The zeta subunit may be involved in regulating the coat assembly and, hence, the rate of biosynthetic protein transport due to its association-dissociation properties with the coatomer complex.</text>
</comment>
<feature type="domain" description="AP complex mu/sigma subunit" evidence="14">
    <location>
        <begin position="72"/>
        <end position="213"/>
    </location>
</feature>
<dbReference type="InterPro" id="IPR022775">
    <property type="entry name" value="AP_mu_sigma_su"/>
</dbReference>
<dbReference type="EMBL" id="CAMGYJ010000007">
    <property type="protein sequence ID" value="CAI0452151.1"/>
    <property type="molecule type" value="Genomic_DNA"/>
</dbReference>
<evidence type="ECO:0000256" key="7">
    <source>
        <dbReference type="ARBA" id="ARBA00022927"/>
    </source>
</evidence>
<evidence type="ECO:0000313" key="15">
    <source>
        <dbReference type="EMBL" id="CAI0452151.1"/>
    </source>
</evidence>
<keyword evidence="10 12" id="KW-0968">Cytoplasmic vesicle</keyword>
<keyword evidence="7 12" id="KW-0653">Protein transport</keyword>
<evidence type="ECO:0000256" key="5">
    <source>
        <dbReference type="ARBA" id="ARBA00022490"/>
    </source>
</evidence>
<organism evidence="15 16">
    <name type="scientific">Linum tenue</name>
    <dbReference type="NCBI Taxonomy" id="586396"/>
    <lineage>
        <taxon>Eukaryota</taxon>
        <taxon>Viridiplantae</taxon>
        <taxon>Streptophyta</taxon>
        <taxon>Embryophyta</taxon>
        <taxon>Tracheophyta</taxon>
        <taxon>Spermatophyta</taxon>
        <taxon>Magnoliopsida</taxon>
        <taxon>eudicotyledons</taxon>
        <taxon>Gunneridae</taxon>
        <taxon>Pentapetalae</taxon>
        <taxon>rosids</taxon>
        <taxon>fabids</taxon>
        <taxon>Malpighiales</taxon>
        <taxon>Linaceae</taxon>
        <taxon>Linum</taxon>
    </lineage>
</organism>
<dbReference type="CDD" id="cd14829">
    <property type="entry name" value="Zeta-COP"/>
    <property type="match status" value="1"/>
</dbReference>
<keyword evidence="5 12" id="KW-0963">Cytoplasm</keyword>
<evidence type="ECO:0000256" key="12">
    <source>
        <dbReference type="RuleBase" id="RU366053"/>
    </source>
</evidence>
<proteinExistence type="inferred from homology"/>
<evidence type="ECO:0000256" key="3">
    <source>
        <dbReference type="ARBA" id="ARBA00011775"/>
    </source>
</evidence>
<feature type="non-terminal residue" evidence="15">
    <location>
        <position position="1"/>
    </location>
</feature>
<dbReference type="GO" id="GO:0006886">
    <property type="term" value="P:intracellular protein transport"/>
    <property type="evidence" value="ECO:0007669"/>
    <property type="project" value="TreeGrafter"/>
</dbReference>
<evidence type="ECO:0000256" key="9">
    <source>
        <dbReference type="ARBA" id="ARBA00023136"/>
    </source>
</evidence>
<keyword evidence="4 12" id="KW-0813">Transport</keyword>
<evidence type="ECO:0000256" key="13">
    <source>
        <dbReference type="SAM" id="MobiDB-lite"/>
    </source>
</evidence>
<dbReference type="InterPro" id="IPR039652">
    <property type="entry name" value="Coatomer_zeta"/>
</dbReference>
<comment type="similarity">
    <text evidence="2 12">Belongs to the adaptor complexes small subunit family.</text>
</comment>
<dbReference type="AlphaFoldDB" id="A0AAV0N150"/>
<dbReference type="GO" id="GO:0006891">
    <property type="term" value="P:intra-Golgi vesicle-mediated transport"/>
    <property type="evidence" value="ECO:0007669"/>
    <property type="project" value="TreeGrafter"/>
</dbReference>
<dbReference type="Gene3D" id="3.30.450.60">
    <property type="match status" value="1"/>
</dbReference>
<feature type="region of interest" description="Disordered" evidence="13">
    <location>
        <begin position="1"/>
        <end position="65"/>
    </location>
</feature>
<keyword evidence="9 12" id="KW-0472">Membrane</keyword>
<feature type="compositionally biased region" description="Basic and acidic residues" evidence="13">
    <location>
        <begin position="1"/>
        <end position="16"/>
    </location>
</feature>
<comment type="caution">
    <text evidence="15">The sequence shown here is derived from an EMBL/GenBank/DDBJ whole genome shotgun (WGS) entry which is preliminary data.</text>
</comment>
<evidence type="ECO:0000256" key="11">
    <source>
        <dbReference type="ARBA" id="ARBA00045555"/>
    </source>
</evidence>
<sequence>KHDKAKVRNDSTGSRRRELHRLSRGSFPSVLNGSSIPKPKTTLGSGKEGDQPLFFRSQNSPQENEKMQACPQVKNILVLDSEGKRVAVKYYSDEDWPTNGAKEAFEKTVFSKTHKTNNARAEVEVTMIGSYVIVYKFVDDLHFFVTGDEDQNEVILASVLQGFFEAVGILLRGNVEKREALENLDLILLCLDETIDGGVPLETDPAVLASKVASHSMDSGAPLSEQTLAQALATAREHITKSLLK</sequence>
<dbReference type="Pfam" id="PF01217">
    <property type="entry name" value="Clat_adaptor_s"/>
    <property type="match status" value="1"/>
</dbReference>
<evidence type="ECO:0000256" key="1">
    <source>
        <dbReference type="ARBA" id="ARBA00004255"/>
    </source>
</evidence>
<evidence type="ECO:0000256" key="4">
    <source>
        <dbReference type="ARBA" id="ARBA00022448"/>
    </source>
</evidence>
<evidence type="ECO:0000256" key="6">
    <source>
        <dbReference type="ARBA" id="ARBA00022892"/>
    </source>
</evidence>
<dbReference type="Proteomes" id="UP001154282">
    <property type="component" value="Unassembled WGS sequence"/>
</dbReference>
<comment type="subcellular location">
    <subcellularLocation>
        <location evidence="12">Cytoplasm</location>
    </subcellularLocation>
    <subcellularLocation>
        <location evidence="1 12">Golgi apparatus membrane</location>
        <topology evidence="1 12">Peripheral membrane protein</topology>
        <orientation evidence="1 12">Cytoplasmic side</orientation>
    </subcellularLocation>
    <subcellularLocation>
        <location evidence="12">Cytoplasmic vesicle</location>
        <location evidence="12">COPI-coated vesicle membrane</location>
        <topology evidence="12">Peripheral membrane protein</topology>
        <orientation evidence="12">Cytoplasmic side</orientation>
    </subcellularLocation>
</comment>
<keyword evidence="8 12" id="KW-0333">Golgi apparatus</keyword>
<evidence type="ECO:0000256" key="2">
    <source>
        <dbReference type="ARBA" id="ARBA00006972"/>
    </source>
</evidence>
<dbReference type="GO" id="GO:0000139">
    <property type="term" value="C:Golgi membrane"/>
    <property type="evidence" value="ECO:0007669"/>
    <property type="project" value="UniProtKB-SubCell"/>
</dbReference>
<accession>A0AAV0N150</accession>
<evidence type="ECO:0000256" key="10">
    <source>
        <dbReference type="ARBA" id="ARBA00023329"/>
    </source>
</evidence>
<gene>
    <name evidence="15" type="ORF">LITE_LOCUS31119</name>
</gene>
<protein>
    <recommendedName>
        <fullName evidence="12">Coatomer subunit zeta</fullName>
    </recommendedName>
</protein>
<evidence type="ECO:0000259" key="14">
    <source>
        <dbReference type="Pfam" id="PF01217"/>
    </source>
</evidence>
<dbReference type="SUPFAM" id="SSF64356">
    <property type="entry name" value="SNARE-like"/>
    <property type="match status" value="1"/>
</dbReference>
<evidence type="ECO:0000256" key="8">
    <source>
        <dbReference type="ARBA" id="ARBA00023034"/>
    </source>
</evidence>
<dbReference type="FunFam" id="3.30.450.60:FF:000014">
    <property type="entry name" value="Coatomer subunit zeta-2"/>
    <property type="match status" value="1"/>
</dbReference>
<evidence type="ECO:0000313" key="16">
    <source>
        <dbReference type="Proteomes" id="UP001154282"/>
    </source>
</evidence>
<dbReference type="GO" id="GO:0030126">
    <property type="term" value="C:COPI vesicle coat"/>
    <property type="evidence" value="ECO:0007669"/>
    <property type="project" value="UniProtKB-UniRule"/>
</dbReference>
<dbReference type="PANTHER" id="PTHR11043">
    <property type="entry name" value="ZETA-COAT PROTEIN"/>
    <property type="match status" value="1"/>
</dbReference>
<reference evidence="15" key="1">
    <citation type="submission" date="2022-08" db="EMBL/GenBank/DDBJ databases">
        <authorList>
            <person name="Gutierrez-Valencia J."/>
        </authorList>
    </citation>
    <scope>NUCLEOTIDE SEQUENCE</scope>
</reference>
<dbReference type="PANTHER" id="PTHR11043:SF0">
    <property type="entry name" value="COATOMER SUBUNIT ZETA"/>
    <property type="match status" value="1"/>
</dbReference>
<dbReference type="InterPro" id="IPR011012">
    <property type="entry name" value="Longin-like_dom_sf"/>
</dbReference>